<dbReference type="EMBL" id="AEWV01000043">
    <property type="protein sequence ID" value="EGC16289.1"/>
    <property type="molecule type" value="Genomic_DNA"/>
</dbReference>
<name>F0F2I2_9NEIS</name>
<dbReference type="AlphaFoldDB" id="F0F2I2"/>
<dbReference type="Proteomes" id="UP000004088">
    <property type="component" value="Unassembled WGS sequence"/>
</dbReference>
<dbReference type="HOGENOM" id="CLU_3169096_0_0_4"/>
<evidence type="ECO:0000313" key="2">
    <source>
        <dbReference type="Proteomes" id="UP000004088"/>
    </source>
</evidence>
<organism evidence="1 2">
    <name type="scientific">Kingella denitrificans ATCC 33394</name>
    <dbReference type="NCBI Taxonomy" id="888741"/>
    <lineage>
        <taxon>Bacteria</taxon>
        <taxon>Pseudomonadati</taxon>
        <taxon>Pseudomonadota</taxon>
        <taxon>Betaproteobacteria</taxon>
        <taxon>Neisseriales</taxon>
        <taxon>Neisseriaceae</taxon>
        <taxon>Kingella</taxon>
    </lineage>
</organism>
<evidence type="ECO:0000313" key="1">
    <source>
        <dbReference type="EMBL" id="EGC16289.1"/>
    </source>
</evidence>
<reference evidence="1 2" key="1">
    <citation type="submission" date="2011-01" db="EMBL/GenBank/DDBJ databases">
        <authorList>
            <person name="Muzny D."/>
            <person name="Qin X."/>
            <person name="Deng J."/>
            <person name="Jiang H."/>
            <person name="Liu Y."/>
            <person name="Qu J."/>
            <person name="Song X.-Z."/>
            <person name="Zhang L."/>
            <person name="Thornton R."/>
            <person name="Coyle M."/>
            <person name="Francisco L."/>
            <person name="Jackson L."/>
            <person name="Javaid M."/>
            <person name="Korchina V."/>
            <person name="Kovar C."/>
            <person name="Mata R."/>
            <person name="Mathew T."/>
            <person name="Ngo R."/>
            <person name="Nguyen L."/>
            <person name="Nguyen N."/>
            <person name="Okwuonu G."/>
            <person name="Ongeri F."/>
            <person name="Pham C."/>
            <person name="Simmons D."/>
            <person name="Wilczek-Boney K."/>
            <person name="Hale W."/>
            <person name="Jakkamsetti A."/>
            <person name="Pham P."/>
            <person name="Ruth R."/>
            <person name="San Lucas F."/>
            <person name="Warren J."/>
            <person name="Zhang J."/>
            <person name="Zhao Z."/>
            <person name="Zhou C."/>
            <person name="Zhu D."/>
            <person name="Lee S."/>
            <person name="Bess C."/>
            <person name="Blankenburg K."/>
            <person name="Forbes L."/>
            <person name="Fu Q."/>
            <person name="Gubbala S."/>
            <person name="Hirani K."/>
            <person name="Jayaseelan J.C."/>
            <person name="Lara F."/>
            <person name="Munidasa M."/>
            <person name="Palculict T."/>
            <person name="Patil S."/>
            <person name="Pu L.-L."/>
            <person name="Saada N."/>
            <person name="Tang L."/>
            <person name="Weissenberger G."/>
            <person name="Zhu Y."/>
            <person name="Hemphill L."/>
            <person name="Shang Y."/>
            <person name="Youmans B."/>
            <person name="Ayvaz T."/>
            <person name="Ross M."/>
            <person name="Santibanez J."/>
            <person name="Aqrawi P."/>
            <person name="Gross S."/>
            <person name="Joshi V."/>
            <person name="Fowler G."/>
            <person name="Nazareth L."/>
            <person name="Reid J."/>
            <person name="Worley K."/>
            <person name="Petrosino J."/>
            <person name="Highlander S."/>
            <person name="Gibbs R."/>
        </authorList>
    </citation>
    <scope>NUCLEOTIDE SEQUENCE [LARGE SCALE GENOMIC DNA]</scope>
    <source>
        <strain evidence="1 2">ATCC 33394</strain>
    </source>
</reference>
<accession>F0F2I2</accession>
<sequence>MKVQAAFDRGGSSENYFSGSFEITSNIKFSLDHDPTNACCRPYYGMV</sequence>
<gene>
    <name evidence="1" type="ORF">HMPREF9098_2317</name>
</gene>
<protein>
    <submittedName>
        <fullName evidence="1">Uncharacterized protein</fullName>
    </submittedName>
</protein>
<keyword evidence="2" id="KW-1185">Reference proteome</keyword>
<proteinExistence type="predicted"/>
<comment type="caution">
    <text evidence="1">The sequence shown here is derived from an EMBL/GenBank/DDBJ whole genome shotgun (WGS) entry which is preliminary data.</text>
</comment>